<evidence type="ECO:0000313" key="2">
    <source>
        <dbReference type="Proteomes" id="UP001164539"/>
    </source>
</evidence>
<dbReference type="EMBL" id="CM051401">
    <property type="protein sequence ID" value="KAJ4713923.1"/>
    <property type="molecule type" value="Genomic_DNA"/>
</dbReference>
<keyword evidence="2" id="KW-1185">Reference proteome</keyword>
<gene>
    <name evidence="1" type="ORF">OWV82_015953</name>
</gene>
<reference evidence="1 2" key="1">
    <citation type="journal article" date="2023" name="Science">
        <title>Complex scaffold remodeling in plant triterpene biosynthesis.</title>
        <authorList>
            <person name="De La Pena R."/>
            <person name="Hodgson H."/>
            <person name="Liu J.C."/>
            <person name="Stephenson M.J."/>
            <person name="Martin A.C."/>
            <person name="Owen C."/>
            <person name="Harkess A."/>
            <person name="Leebens-Mack J."/>
            <person name="Jimenez L.E."/>
            <person name="Osbourn A."/>
            <person name="Sattely E.S."/>
        </authorList>
    </citation>
    <scope>NUCLEOTIDE SEQUENCE [LARGE SCALE GENOMIC DNA]</scope>
    <source>
        <strain evidence="2">cv. JPN11</strain>
        <tissue evidence="1">Leaf</tissue>
    </source>
</reference>
<keyword evidence="1" id="KW-0645">Protease</keyword>
<protein>
    <submittedName>
        <fullName evidence="1">CLP protease regulatory subunit like</fullName>
    </submittedName>
</protein>
<keyword evidence="1" id="KW-0378">Hydrolase</keyword>
<name>A0ACC1XS57_MELAZ</name>
<dbReference type="Proteomes" id="UP001164539">
    <property type="component" value="Chromosome 8"/>
</dbReference>
<proteinExistence type="predicted"/>
<sequence>MSGIWRWKKLRDIASVVTSRTRFTPLVVGPVSHLNYLNIGRRQSFIGIQERYKWDQGSDSYRKIRAEANCPRCSKHMDLLFSSSSSSSSNLSPPVPTVDSGGYQAVNICPNCKSAYYFRPHRTAPLQGSFVEISINTGNSSNSHKRLKKISGGGEKVSFWDTLRSYGGELPPPGNGNGNRLPVSTPPGPPFAPGVDVVRAMGPNNGGGSSGGNGSGSGVSGVSNDGGSWGGSNLGKDLPTPKEICKGLDKFVIGQEKAKKVLSVAVYNHYKRIYHASLQKGSGAEPEITEAVDGEDNVELEKSNVLMMGATGSGKTLLAKTLARFVNVPFVIADATTLTQAGYVGEDVESILYKLLAAAEFNVQAAQQGIVYIDEVDKITKKAESLNISRDVSGEGVQQALLKMLEGTIVNVPEKGARKHPRGDNIQIDTKDILFICGGAFVDLEKTISERRQDSSIGFGAPVRANMRAGGVTNAVVTSSLLESVESSDLIAYGLIPEFIGRFPILVSLSALTEDQLVKVLTEPKNALGKQYKKLFSMNNVKLHFTEKALRLIAQKAMTKNTGARGLRAILESILTEAMYEIPDAKTGSDRIDAVVVDEESVGPVSAPGYGGKILRGEGALECYLAEAKLKDSVENVEAADRDLQESESEVASRAMSM</sequence>
<comment type="caution">
    <text evidence="1">The sequence shown here is derived from an EMBL/GenBank/DDBJ whole genome shotgun (WGS) entry which is preliminary data.</text>
</comment>
<organism evidence="1 2">
    <name type="scientific">Melia azedarach</name>
    <name type="common">Chinaberry tree</name>
    <dbReference type="NCBI Taxonomy" id="155640"/>
    <lineage>
        <taxon>Eukaryota</taxon>
        <taxon>Viridiplantae</taxon>
        <taxon>Streptophyta</taxon>
        <taxon>Embryophyta</taxon>
        <taxon>Tracheophyta</taxon>
        <taxon>Spermatophyta</taxon>
        <taxon>Magnoliopsida</taxon>
        <taxon>eudicotyledons</taxon>
        <taxon>Gunneridae</taxon>
        <taxon>Pentapetalae</taxon>
        <taxon>rosids</taxon>
        <taxon>malvids</taxon>
        <taxon>Sapindales</taxon>
        <taxon>Meliaceae</taxon>
        <taxon>Melia</taxon>
    </lineage>
</organism>
<evidence type="ECO:0000313" key="1">
    <source>
        <dbReference type="EMBL" id="KAJ4713923.1"/>
    </source>
</evidence>
<accession>A0ACC1XS57</accession>